<comment type="caution">
    <text evidence="2">The sequence shown here is derived from an EMBL/GenBank/DDBJ whole genome shotgun (WGS) entry which is preliminary data.</text>
</comment>
<dbReference type="Proteomes" id="UP000293291">
    <property type="component" value="Unassembled WGS sequence"/>
</dbReference>
<gene>
    <name evidence="2" type="ORF">EUA07_20175</name>
</gene>
<evidence type="ECO:0008006" key="4">
    <source>
        <dbReference type="Google" id="ProtNLM"/>
    </source>
</evidence>
<accession>A0A4V1RLW0</accession>
<proteinExistence type="predicted"/>
<organism evidence="2 3">
    <name type="scientific">Nocardioides ganghwensis</name>
    <dbReference type="NCBI Taxonomy" id="252230"/>
    <lineage>
        <taxon>Bacteria</taxon>
        <taxon>Bacillati</taxon>
        <taxon>Actinomycetota</taxon>
        <taxon>Actinomycetes</taxon>
        <taxon>Propionibacteriales</taxon>
        <taxon>Nocardioidaceae</taxon>
        <taxon>Nocardioides</taxon>
    </lineage>
</organism>
<protein>
    <recommendedName>
        <fullName evidence="4">Secreted protein</fullName>
    </recommendedName>
</protein>
<name>A0A4V1RLW0_9ACTN</name>
<dbReference type="AlphaFoldDB" id="A0A4V1RLW0"/>
<evidence type="ECO:0000256" key="1">
    <source>
        <dbReference type="SAM" id="SignalP"/>
    </source>
</evidence>
<evidence type="ECO:0000313" key="3">
    <source>
        <dbReference type="Proteomes" id="UP000293291"/>
    </source>
</evidence>
<keyword evidence="1" id="KW-0732">Signal</keyword>
<keyword evidence="3" id="KW-1185">Reference proteome</keyword>
<dbReference type="RefSeq" id="WP_129456987.1">
    <property type="nucleotide sequence ID" value="NZ_JACXYX010000026.1"/>
</dbReference>
<dbReference type="EMBL" id="SDWU01000031">
    <property type="protein sequence ID" value="RYB97337.1"/>
    <property type="molecule type" value="Genomic_DNA"/>
</dbReference>
<evidence type="ECO:0000313" key="2">
    <source>
        <dbReference type="EMBL" id="RYB97337.1"/>
    </source>
</evidence>
<sequence>MNHTKNRIVAILAGLALAIGFFGSSAQPASAMALYSGGGGKADPVALCNVNTHTIQIQNWLYKDPGYSWQDIQVQYKVVDLNTGQVSYTNVLTTRVTTTATIMYSGILRTSGRFQIYHSARFGTARGYPAWAPWTPVHYSTTWLQQGWVNQATAVCYA</sequence>
<feature type="signal peptide" evidence="1">
    <location>
        <begin position="1"/>
        <end position="26"/>
    </location>
</feature>
<reference evidence="2 3" key="1">
    <citation type="submission" date="2019-01" db="EMBL/GenBank/DDBJ databases">
        <title>Novel species of Nocardioides.</title>
        <authorList>
            <person name="Liu Q."/>
            <person name="Xin Y.-H."/>
        </authorList>
    </citation>
    <scope>NUCLEOTIDE SEQUENCE [LARGE SCALE GENOMIC DNA]</scope>
    <source>
        <strain evidence="2 3">CGMCC 4.6875</strain>
    </source>
</reference>
<feature type="chain" id="PRO_5038524684" description="Secreted protein" evidence="1">
    <location>
        <begin position="27"/>
        <end position="158"/>
    </location>
</feature>